<dbReference type="AlphaFoldDB" id="A0A7C4XAR2"/>
<organism evidence="8">
    <name type="scientific">candidate division WOR-3 bacterium</name>
    <dbReference type="NCBI Taxonomy" id="2052148"/>
    <lineage>
        <taxon>Bacteria</taxon>
        <taxon>Bacteria division WOR-3</taxon>
    </lineage>
</organism>
<evidence type="ECO:0000256" key="4">
    <source>
        <dbReference type="ARBA" id="ARBA00022723"/>
    </source>
</evidence>
<accession>A0A7C4XAR2</accession>
<dbReference type="InterPro" id="IPR040084">
    <property type="entry name" value="GTPase_Obg"/>
</dbReference>
<dbReference type="InterPro" id="IPR058240">
    <property type="entry name" value="rSAM_sf"/>
</dbReference>
<keyword evidence="5" id="KW-0408">Iron</keyword>
<sequence>MIIHSISNQGLFSLIQKTVSKKLSKKRHIYGPVPSRRLGYSLGIDTIPFKTCPFNCIYCQLGKTTLQTERRKRYIPANEIFAELKNFLKNKIHIDHITFSGSGEPTLNREIGNLIKKIKKITDIPIAVITDSSLLYKPEVRKALLSADVVLPTLTTAKNKTFKLIHRPLSHITIKRIIDGLAKFRKIYKGEIWLEVMMLKGINDTEEELKGLKTAIDRIKPDRIQLNTVVRPPSEYSARPLGLQELRRIKKFFGENCEIVAEFRKQKNILNFNRKGQIILQYLKRRPATAMDMSRSLGISNKTLLKYLSQLLKSKKIKRINYQGKEFYEAI</sequence>
<evidence type="ECO:0000256" key="5">
    <source>
        <dbReference type="ARBA" id="ARBA00023004"/>
    </source>
</evidence>
<dbReference type="Pfam" id="PF04055">
    <property type="entry name" value="Radical_SAM"/>
    <property type="match status" value="1"/>
</dbReference>
<dbReference type="SFLD" id="SFLDG01083">
    <property type="entry name" value="Uncharacterised_Radical_SAM_Su"/>
    <property type="match status" value="1"/>
</dbReference>
<dbReference type="InterPro" id="IPR007197">
    <property type="entry name" value="rSAM"/>
</dbReference>
<dbReference type="SUPFAM" id="SSF102114">
    <property type="entry name" value="Radical SAM enzymes"/>
    <property type="match status" value="1"/>
</dbReference>
<comment type="caution">
    <text evidence="8">The sequence shown here is derived from an EMBL/GenBank/DDBJ whole genome shotgun (WGS) entry which is preliminary data.</text>
</comment>
<protein>
    <submittedName>
        <fullName evidence="8">Radical SAM protein</fullName>
    </submittedName>
</protein>
<dbReference type="InterPro" id="IPR013785">
    <property type="entry name" value="Aldolase_TIM"/>
</dbReference>
<keyword evidence="2" id="KW-0004">4Fe-4S</keyword>
<proteinExistence type="predicted"/>
<reference evidence="8" key="1">
    <citation type="journal article" date="2020" name="mSystems">
        <title>Genome- and Community-Level Interaction Insights into Carbon Utilization and Element Cycling Functions of Hydrothermarchaeota in Hydrothermal Sediment.</title>
        <authorList>
            <person name="Zhou Z."/>
            <person name="Liu Y."/>
            <person name="Xu W."/>
            <person name="Pan J."/>
            <person name="Luo Z.H."/>
            <person name="Li M."/>
        </authorList>
    </citation>
    <scope>NUCLEOTIDE SEQUENCE [LARGE SCALE GENOMIC DNA]</scope>
    <source>
        <strain evidence="8">SpSt-774</strain>
    </source>
</reference>
<evidence type="ECO:0000256" key="3">
    <source>
        <dbReference type="ARBA" id="ARBA00022691"/>
    </source>
</evidence>
<dbReference type="GO" id="GO:0003824">
    <property type="term" value="F:catalytic activity"/>
    <property type="evidence" value="ECO:0007669"/>
    <property type="project" value="InterPro"/>
</dbReference>
<evidence type="ECO:0000256" key="1">
    <source>
        <dbReference type="ARBA" id="ARBA00001966"/>
    </source>
</evidence>
<dbReference type="SMART" id="SM00729">
    <property type="entry name" value="Elp3"/>
    <property type="match status" value="1"/>
</dbReference>
<comment type="cofactor">
    <cofactor evidence="1">
        <name>[4Fe-4S] cluster</name>
        <dbReference type="ChEBI" id="CHEBI:49883"/>
    </cofactor>
</comment>
<dbReference type="Gene3D" id="3.20.20.70">
    <property type="entry name" value="Aldolase class I"/>
    <property type="match status" value="1"/>
</dbReference>
<dbReference type="EMBL" id="DTGZ01000081">
    <property type="protein sequence ID" value="HGV97514.1"/>
    <property type="molecule type" value="Genomic_DNA"/>
</dbReference>
<dbReference type="SFLD" id="SFLDS00029">
    <property type="entry name" value="Radical_SAM"/>
    <property type="match status" value="1"/>
</dbReference>
<gene>
    <name evidence="8" type="ORF">ENV60_04385</name>
</gene>
<name>A0A7C4XAR2_UNCW3</name>
<dbReference type="PROSITE" id="PS51918">
    <property type="entry name" value="RADICAL_SAM"/>
    <property type="match status" value="1"/>
</dbReference>
<dbReference type="InterPro" id="IPR036390">
    <property type="entry name" value="WH_DNA-bd_sf"/>
</dbReference>
<dbReference type="PANTHER" id="PTHR43787:SF11">
    <property type="entry name" value="UPF0026 PROTEIN SLR1464"/>
    <property type="match status" value="1"/>
</dbReference>
<dbReference type="CDD" id="cd01335">
    <property type="entry name" value="Radical_SAM"/>
    <property type="match status" value="1"/>
</dbReference>
<feature type="domain" description="Radical SAM core" evidence="7">
    <location>
        <begin position="36"/>
        <end position="270"/>
    </location>
</feature>
<evidence type="ECO:0000313" key="8">
    <source>
        <dbReference type="EMBL" id="HGV97514.1"/>
    </source>
</evidence>
<evidence type="ECO:0000259" key="7">
    <source>
        <dbReference type="PROSITE" id="PS51918"/>
    </source>
</evidence>
<dbReference type="GO" id="GO:0046872">
    <property type="term" value="F:metal ion binding"/>
    <property type="evidence" value="ECO:0007669"/>
    <property type="project" value="UniProtKB-KW"/>
</dbReference>
<keyword evidence="6" id="KW-0411">Iron-sulfur</keyword>
<dbReference type="PANTHER" id="PTHR43787">
    <property type="entry name" value="FEMO COFACTOR BIOSYNTHESIS PROTEIN NIFB-RELATED"/>
    <property type="match status" value="1"/>
</dbReference>
<dbReference type="GO" id="GO:0051539">
    <property type="term" value="F:4 iron, 4 sulfur cluster binding"/>
    <property type="evidence" value="ECO:0007669"/>
    <property type="project" value="UniProtKB-KW"/>
</dbReference>
<dbReference type="SUPFAM" id="SSF46785">
    <property type="entry name" value="Winged helix' DNA-binding domain"/>
    <property type="match status" value="1"/>
</dbReference>
<keyword evidence="4" id="KW-0479">Metal-binding</keyword>
<dbReference type="InterPro" id="IPR006638">
    <property type="entry name" value="Elp3/MiaA/NifB-like_rSAM"/>
</dbReference>
<evidence type="ECO:0000256" key="2">
    <source>
        <dbReference type="ARBA" id="ARBA00022485"/>
    </source>
</evidence>
<evidence type="ECO:0000256" key="6">
    <source>
        <dbReference type="ARBA" id="ARBA00023014"/>
    </source>
</evidence>
<keyword evidence="3" id="KW-0949">S-adenosyl-L-methionine</keyword>